<dbReference type="NCBIfam" id="TIGR01179">
    <property type="entry name" value="galE"/>
    <property type="match status" value="1"/>
</dbReference>
<organism evidence="7">
    <name type="scientific">freshwater metagenome</name>
    <dbReference type="NCBI Taxonomy" id="449393"/>
    <lineage>
        <taxon>unclassified sequences</taxon>
        <taxon>metagenomes</taxon>
        <taxon>ecological metagenomes</taxon>
    </lineage>
</organism>
<dbReference type="Gene3D" id="3.90.25.10">
    <property type="entry name" value="UDP-galactose 4-epimerase, domain 1"/>
    <property type="match status" value="1"/>
</dbReference>
<dbReference type="GO" id="GO:0033499">
    <property type="term" value="P:galactose catabolic process via UDP-galactose, Leloir pathway"/>
    <property type="evidence" value="ECO:0007669"/>
    <property type="project" value="TreeGrafter"/>
</dbReference>
<dbReference type="AlphaFoldDB" id="A0A6J7Q8A0"/>
<comment type="cofactor">
    <cofactor evidence="1">
        <name>NAD(+)</name>
        <dbReference type="ChEBI" id="CHEBI:57540"/>
    </cofactor>
</comment>
<name>A0A6J7Q8A0_9ZZZZ</name>
<dbReference type="InterPro" id="IPR036291">
    <property type="entry name" value="NAD(P)-bd_dom_sf"/>
</dbReference>
<evidence type="ECO:0000256" key="1">
    <source>
        <dbReference type="ARBA" id="ARBA00001911"/>
    </source>
</evidence>
<keyword evidence="4" id="KW-0413">Isomerase</keyword>
<dbReference type="InterPro" id="IPR005886">
    <property type="entry name" value="UDP_G4E"/>
</dbReference>
<proteinExistence type="inferred from homology"/>
<dbReference type="GO" id="GO:0003978">
    <property type="term" value="F:UDP-glucose 4-epimerase activity"/>
    <property type="evidence" value="ECO:0007669"/>
    <property type="project" value="InterPro"/>
</dbReference>
<gene>
    <name evidence="7" type="ORF">UFOPK4043_01162</name>
</gene>
<dbReference type="PANTHER" id="PTHR43725:SF53">
    <property type="entry name" value="UDP-ARABINOSE 4-EPIMERASE 1"/>
    <property type="match status" value="1"/>
</dbReference>
<dbReference type="Gene3D" id="3.40.50.720">
    <property type="entry name" value="NAD(P)-binding Rossmann-like Domain"/>
    <property type="match status" value="1"/>
</dbReference>
<accession>A0A6J7Q8A0</accession>
<sequence length="322" mass="34104">MTTWLITGGAGYIGSHVVRALQDSGRKVVVLDDFSSGLERKVPAGVPIVRASVADRAAVAGALRAHRVDGVIHLAAKKAAGESVTMPLYYYRENVGGMVELLAAMNDVGVTQFVYSSSAAVYGTPSANPIYEDAQLAPDSPYGETKVVGEWLSRNAGLADGVSWVALRYFNVAGAASDDLGDNSINNLIPMVFRALALGERPQIFGDDYPTADGTCIRDYIHVADLADAHVVAAARCESSRSAEIFNVGRGVGSSVREVMDTIGSVIGRDVEPEVVARRVGDPPASTAATDRIEKALGWRATHDLRAMVASAWSAWQAFPPN</sequence>
<keyword evidence="3" id="KW-0520">NAD</keyword>
<dbReference type="SUPFAM" id="SSF51735">
    <property type="entry name" value="NAD(P)-binding Rossmann-fold domains"/>
    <property type="match status" value="1"/>
</dbReference>
<evidence type="ECO:0000313" key="7">
    <source>
        <dbReference type="EMBL" id="CAB5013165.1"/>
    </source>
</evidence>
<evidence type="ECO:0000256" key="4">
    <source>
        <dbReference type="ARBA" id="ARBA00023235"/>
    </source>
</evidence>
<feature type="domain" description="NAD-dependent epimerase/dehydratase" evidence="6">
    <location>
        <begin position="4"/>
        <end position="249"/>
    </location>
</feature>
<dbReference type="Pfam" id="PF01370">
    <property type="entry name" value="Epimerase"/>
    <property type="match status" value="1"/>
</dbReference>
<evidence type="ECO:0000256" key="2">
    <source>
        <dbReference type="ARBA" id="ARBA00007637"/>
    </source>
</evidence>
<keyword evidence="5" id="KW-0119">Carbohydrate metabolism</keyword>
<evidence type="ECO:0000259" key="6">
    <source>
        <dbReference type="Pfam" id="PF01370"/>
    </source>
</evidence>
<reference evidence="7" key="1">
    <citation type="submission" date="2020-05" db="EMBL/GenBank/DDBJ databases">
        <authorList>
            <person name="Chiriac C."/>
            <person name="Salcher M."/>
            <person name="Ghai R."/>
            <person name="Kavagutti S V."/>
        </authorList>
    </citation>
    <scope>NUCLEOTIDE SEQUENCE</scope>
</reference>
<evidence type="ECO:0000256" key="3">
    <source>
        <dbReference type="ARBA" id="ARBA00023027"/>
    </source>
</evidence>
<comment type="similarity">
    <text evidence="2">Belongs to the NAD(P)-dependent epimerase/dehydratase family.</text>
</comment>
<dbReference type="EMBL" id="CAFBPA010000187">
    <property type="protein sequence ID" value="CAB5013165.1"/>
    <property type="molecule type" value="Genomic_DNA"/>
</dbReference>
<dbReference type="InterPro" id="IPR001509">
    <property type="entry name" value="Epimerase_deHydtase"/>
</dbReference>
<protein>
    <submittedName>
        <fullName evidence="7">Unannotated protein</fullName>
    </submittedName>
</protein>
<dbReference type="PANTHER" id="PTHR43725">
    <property type="entry name" value="UDP-GLUCOSE 4-EPIMERASE"/>
    <property type="match status" value="1"/>
</dbReference>
<evidence type="ECO:0000256" key="5">
    <source>
        <dbReference type="ARBA" id="ARBA00023277"/>
    </source>
</evidence>